<gene>
    <name evidence="2" type="ORF">B0H64DRAFT_85701</name>
</gene>
<dbReference type="SUPFAM" id="SSF52540">
    <property type="entry name" value="P-loop containing nucleoside triphosphate hydrolases"/>
    <property type="match status" value="1"/>
</dbReference>
<evidence type="ECO:0000313" key="3">
    <source>
        <dbReference type="Proteomes" id="UP001278766"/>
    </source>
</evidence>
<dbReference type="AlphaFoldDB" id="A0AAE0LVD2"/>
<evidence type="ECO:0000313" key="2">
    <source>
        <dbReference type="EMBL" id="KAK3298923.1"/>
    </source>
</evidence>
<accession>A0AAE0LVD2</accession>
<dbReference type="GO" id="GO:0016887">
    <property type="term" value="F:ATP hydrolysis activity"/>
    <property type="evidence" value="ECO:0007669"/>
    <property type="project" value="TreeGrafter"/>
</dbReference>
<dbReference type="RefSeq" id="XP_062662437.1">
    <property type="nucleotide sequence ID" value="XM_062808887.1"/>
</dbReference>
<dbReference type="PANTHER" id="PTHR43392">
    <property type="entry name" value="AAA-TYPE ATPASE FAMILY PROTEIN / ANKYRIN REPEAT FAMILY PROTEIN"/>
    <property type="match status" value="1"/>
</dbReference>
<feature type="compositionally biased region" description="Basic and acidic residues" evidence="1">
    <location>
        <begin position="68"/>
        <end position="80"/>
    </location>
</feature>
<feature type="region of interest" description="Disordered" evidence="1">
    <location>
        <begin position="1"/>
        <end position="286"/>
    </location>
</feature>
<evidence type="ECO:0000256" key="1">
    <source>
        <dbReference type="SAM" id="MobiDB-lite"/>
    </source>
</evidence>
<feature type="compositionally biased region" description="Acidic residues" evidence="1">
    <location>
        <begin position="240"/>
        <end position="259"/>
    </location>
</feature>
<organism evidence="2 3">
    <name type="scientific">Chaetomium fimeti</name>
    <dbReference type="NCBI Taxonomy" id="1854472"/>
    <lineage>
        <taxon>Eukaryota</taxon>
        <taxon>Fungi</taxon>
        <taxon>Dikarya</taxon>
        <taxon>Ascomycota</taxon>
        <taxon>Pezizomycotina</taxon>
        <taxon>Sordariomycetes</taxon>
        <taxon>Sordariomycetidae</taxon>
        <taxon>Sordariales</taxon>
        <taxon>Chaetomiaceae</taxon>
        <taxon>Chaetomium</taxon>
    </lineage>
</organism>
<dbReference type="InterPro" id="IPR027417">
    <property type="entry name" value="P-loop_NTPase"/>
</dbReference>
<evidence type="ECO:0008006" key="4">
    <source>
        <dbReference type="Google" id="ProtNLM"/>
    </source>
</evidence>
<dbReference type="InterPro" id="IPR050773">
    <property type="entry name" value="CbxX/CfxQ_RuBisCO_ESX"/>
</dbReference>
<proteinExistence type="predicted"/>
<keyword evidence="3" id="KW-1185">Reference proteome</keyword>
<dbReference type="EMBL" id="JAUEPN010000002">
    <property type="protein sequence ID" value="KAK3298923.1"/>
    <property type="molecule type" value="Genomic_DNA"/>
</dbReference>
<comment type="caution">
    <text evidence="2">The sequence shown here is derived from an EMBL/GenBank/DDBJ whole genome shotgun (WGS) entry which is preliminary data.</text>
</comment>
<dbReference type="GeneID" id="87845835"/>
<feature type="compositionally biased region" description="Basic and acidic residues" evidence="1">
    <location>
        <begin position="119"/>
        <end position="132"/>
    </location>
</feature>
<dbReference type="Gene3D" id="3.40.50.300">
    <property type="entry name" value="P-loop containing nucleotide triphosphate hydrolases"/>
    <property type="match status" value="1"/>
</dbReference>
<reference evidence="2" key="1">
    <citation type="journal article" date="2023" name="Mol. Phylogenet. Evol.">
        <title>Genome-scale phylogeny and comparative genomics of the fungal order Sordariales.</title>
        <authorList>
            <person name="Hensen N."/>
            <person name="Bonometti L."/>
            <person name="Westerberg I."/>
            <person name="Brannstrom I.O."/>
            <person name="Guillou S."/>
            <person name="Cros-Aarteil S."/>
            <person name="Calhoun S."/>
            <person name="Haridas S."/>
            <person name="Kuo A."/>
            <person name="Mondo S."/>
            <person name="Pangilinan J."/>
            <person name="Riley R."/>
            <person name="LaButti K."/>
            <person name="Andreopoulos B."/>
            <person name="Lipzen A."/>
            <person name="Chen C."/>
            <person name="Yan M."/>
            <person name="Daum C."/>
            <person name="Ng V."/>
            <person name="Clum A."/>
            <person name="Steindorff A."/>
            <person name="Ohm R.A."/>
            <person name="Martin F."/>
            <person name="Silar P."/>
            <person name="Natvig D.O."/>
            <person name="Lalanne C."/>
            <person name="Gautier V."/>
            <person name="Ament-Velasquez S.L."/>
            <person name="Kruys A."/>
            <person name="Hutchinson M.I."/>
            <person name="Powell A.J."/>
            <person name="Barry K."/>
            <person name="Miller A.N."/>
            <person name="Grigoriev I.V."/>
            <person name="Debuchy R."/>
            <person name="Gladieux P."/>
            <person name="Hiltunen Thoren M."/>
            <person name="Johannesson H."/>
        </authorList>
    </citation>
    <scope>NUCLEOTIDE SEQUENCE</scope>
    <source>
        <strain evidence="2">CBS 168.71</strain>
    </source>
</reference>
<reference evidence="2" key="2">
    <citation type="submission" date="2023-06" db="EMBL/GenBank/DDBJ databases">
        <authorList>
            <consortium name="Lawrence Berkeley National Laboratory"/>
            <person name="Haridas S."/>
            <person name="Hensen N."/>
            <person name="Bonometti L."/>
            <person name="Westerberg I."/>
            <person name="Brannstrom I.O."/>
            <person name="Guillou S."/>
            <person name="Cros-Aarteil S."/>
            <person name="Calhoun S."/>
            <person name="Kuo A."/>
            <person name="Mondo S."/>
            <person name="Pangilinan J."/>
            <person name="Riley R."/>
            <person name="Labutti K."/>
            <person name="Andreopoulos B."/>
            <person name="Lipzen A."/>
            <person name="Chen C."/>
            <person name="Yanf M."/>
            <person name="Daum C."/>
            <person name="Ng V."/>
            <person name="Clum A."/>
            <person name="Steindorff A."/>
            <person name="Ohm R."/>
            <person name="Martin F."/>
            <person name="Silar P."/>
            <person name="Natvig D."/>
            <person name="Lalanne C."/>
            <person name="Gautier V."/>
            <person name="Ament-Velasquez S.L."/>
            <person name="Kruys A."/>
            <person name="Hutchinson M.I."/>
            <person name="Powell A.J."/>
            <person name="Barry K."/>
            <person name="Miller A.N."/>
            <person name="Grigoriev I.V."/>
            <person name="Debuchy R."/>
            <person name="Gladieux P."/>
            <person name="Thoren M.H."/>
            <person name="Johannesson H."/>
        </authorList>
    </citation>
    <scope>NUCLEOTIDE SEQUENCE</scope>
    <source>
        <strain evidence="2">CBS 168.71</strain>
    </source>
</reference>
<dbReference type="Proteomes" id="UP001278766">
    <property type="component" value="Unassembled WGS sequence"/>
</dbReference>
<sequence>MSSSESGDSSPTATPPPPPEELPDQPFKDHESFIEAGSALSSKTSIVVQTEAEIDALMSPTTPPSEEQFPRQSDKDHQDGTEETGLQFAGDAPTPDQAGISNHGHAGPLLTTVEVTADAEVKSRCQAEDDNRASSVPIVTPGEPDENPRILLDGPMPSVQEEEKAPSTGGGFEQPESPNLFPVTSSPVVPTSDEPSAPLSDLKTEQESPVVSAPDPFAASAEGSIDIEGRDEIAGGDGVNSDEEVNGGDEDDNAEDADDSESKHNPFDFKGAPVQATPNESPLDASSALQDLSANELWERMKSKGDRNNALDRLMALVGLENVKMQFLKIKATIDAARERKGWLRRQDLNMIILGNPGTGKTTVAEIYKDFLIESKVWTETWKEDVS</sequence>
<dbReference type="PANTHER" id="PTHR43392:SF2">
    <property type="entry name" value="AAA-TYPE ATPASE FAMILY PROTEIN _ ANKYRIN REPEAT FAMILY PROTEIN"/>
    <property type="match status" value="1"/>
</dbReference>
<name>A0AAE0LVD2_9PEZI</name>
<protein>
    <recommendedName>
        <fullName evidence="4">ATPase AAA-type core domain-containing protein</fullName>
    </recommendedName>
</protein>
<feature type="compositionally biased region" description="Polar residues" evidence="1">
    <location>
        <begin position="39"/>
        <end position="48"/>
    </location>
</feature>